<proteinExistence type="predicted"/>
<evidence type="ECO:0000313" key="3">
    <source>
        <dbReference type="Proteomes" id="UP000297910"/>
    </source>
</evidence>
<protein>
    <submittedName>
        <fullName evidence="2">Uncharacterized protein</fullName>
    </submittedName>
</protein>
<accession>A0A4Z1FD22</accession>
<evidence type="ECO:0000256" key="1">
    <source>
        <dbReference type="SAM" id="MobiDB-lite"/>
    </source>
</evidence>
<dbReference type="EMBL" id="PQXI01000223">
    <property type="protein sequence ID" value="TGO21370.1"/>
    <property type="molecule type" value="Genomic_DNA"/>
</dbReference>
<name>A0A4Z1FD22_9HELO</name>
<dbReference type="Proteomes" id="UP000297910">
    <property type="component" value="Unassembled WGS sequence"/>
</dbReference>
<reference evidence="2 3" key="1">
    <citation type="submission" date="2017-12" db="EMBL/GenBank/DDBJ databases">
        <title>Comparative genomics of Botrytis spp.</title>
        <authorList>
            <person name="Valero-Jimenez C.A."/>
            <person name="Tapia P."/>
            <person name="Veloso J."/>
            <person name="Silva-Moreno E."/>
            <person name="Staats M."/>
            <person name="Valdes J.H."/>
            <person name="Van Kan J.A.L."/>
        </authorList>
    </citation>
    <scope>NUCLEOTIDE SEQUENCE [LARGE SCALE GENOMIC DNA]</scope>
    <source>
        <strain evidence="2 3">Bp0003</strain>
    </source>
</reference>
<feature type="region of interest" description="Disordered" evidence="1">
    <location>
        <begin position="1"/>
        <end position="22"/>
    </location>
</feature>
<gene>
    <name evidence="2" type="ORF">BPAE_0224g00180</name>
</gene>
<dbReference type="AlphaFoldDB" id="A0A4Z1FD22"/>
<sequence length="93" mass="10648">MTIILLPTTHNNNKPTHIRDSNPITSTYQAITRGKKRVKHHKFSIKTSEHKMQPATQTTDSALQGNLHRNKARLRDSEYNKVPSSLTTRENSQ</sequence>
<feature type="compositionally biased region" description="Polar residues" evidence="1">
    <location>
        <begin position="82"/>
        <end position="93"/>
    </location>
</feature>
<feature type="region of interest" description="Disordered" evidence="1">
    <location>
        <begin position="43"/>
        <end position="93"/>
    </location>
</feature>
<comment type="caution">
    <text evidence="2">The sequence shown here is derived from an EMBL/GenBank/DDBJ whole genome shotgun (WGS) entry which is preliminary data.</text>
</comment>
<keyword evidence="3" id="KW-1185">Reference proteome</keyword>
<feature type="compositionally biased region" description="Polar residues" evidence="1">
    <location>
        <begin position="54"/>
        <end position="64"/>
    </location>
</feature>
<organism evidence="2 3">
    <name type="scientific">Botrytis paeoniae</name>
    <dbReference type="NCBI Taxonomy" id="278948"/>
    <lineage>
        <taxon>Eukaryota</taxon>
        <taxon>Fungi</taxon>
        <taxon>Dikarya</taxon>
        <taxon>Ascomycota</taxon>
        <taxon>Pezizomycotina</taxon>
        <taxon>Leotiomycetes</taxon>
        <taxon>Helotiales</taxon>
        <taxon>Sclerotiniaceae</taxon>
        <taxon>Botrytis</taxon>
    </lineage>
</organism>
<evidence type="ECO:0000313" key="2">
    <source>
        <dbReference type="EMBL" id="TGO21370.1"/>
    </source>
</evidence>